<keyword evidence="2" id="KW-1133">Transmembrane helix</keyword>
<proteinExistence type="predicted"/>
<reference evidence="3" key="1">
    <citation type="submission" date="2024-05" db="EMBL/GenBank/DDBJ databases">
        <authorList>
            <person name="Cai S.Y."/>
            <person name="Jin L.M."/>
            <person name="Li H.R."/>
        </authorList>
    </citation>
    <scope>NUCLEOTIDE SEQUENCE</scope>
    <source>
        <strain evidence="3">A5-74</strain>
    </source>
</reference>
<feature type="transmembrane region" description="Helical" evidence="2">
    <location>
        <begin position="112"/>
        <end position="129"/>
    </location>
</feature>
<dbReference type="Pfam" id="PF11361">
    <property type="entry name" value="DUF3159"/>
    <property type="match status" value="1"/>
</dbReference>
<sequence>MSAPDGPGPAEARTDRLSAVPPQADPQHIAEPAGATAAAAGPPAEADSAARMPSAWEQMGGIGGMIDSAVPVIAFVIINAIAGLTPAIIGALAAGVLIAVIRLIRHEPISQAVGGLFGVGIAAFIAGRSGEAKGFFAFGIWMFVVYGVVLLISILIRWPLIGVIWENLNGRGNAWRQDRKMVRRYDCATALWVLVCVARFVVQRWLYDSDQVGWLAFTRIAMGYPLFVLVIIGTVLIVTAGSGKTLRQQWDEVKHKRATQPKSAPLTFKERYRIAAEQQERKAAAKQAEQGTD</sequence>
<dbReference type="InterPro" id="IPR016566">
    <property type="entry name" value="UCP010219"/>
</dbReference>
<feature type="compositionally biased region" description="Low complexity" evidence="1">
    <location>
        <begin position="30"/>
        <end position="44"/>
    </location>
</feature>
<keyword evidence="2" id="KW-0472">Membrane</keyword>
<evidence type="ECO:0000256" key="2">
    <source>
        <dbReference type="SAM" id="Phobius"/>
    </source>
</evidence>
<protein>
    <submittedName>
        <fullName evidence="3">DUF3159 domain-containing protein</fullName>
    </submittedName>
</protein>
<keyword evidence="2" id="KW-0812">Transmembrane</keyword>
<gene>
    <name evidence="3" type="ORF">ABLG96_14055</name>
</gene>
<feature type="transmembrane region" description="Helical" evidence="2">
    <location>
        <begin position="185"/>
        <end position="202"/>
    </location>
</feature>
<accession>A0AAU8DK98</accession>
<feature type="transmembrane region" description="Helical" evidence="2">
    <location>
        <begin position="222"/>
        <end position="240"/>
    </location>
</feature>
<feature type="transmembrane region" description="Helical" evidence="2">
    <location>
        <begin position="72"/>
        <end position="100"/>
    </location>
</feature>
<name>A0AAU8DK98_9ACTN</name>
<feature type="transmembrane region" description="Helical" evidence="2">
    <location>
        <begin position="135"/>
        <end position="165"/>
    </location>
</feature>
<evidence type="ECO:0000256" key="1">
    <source>
        <dbReference type="SAM" id="MobiDB-lite"/>
    </source>
</evidence>
<dbReference type="EMBL" id="CP159218">
    <property type="protein sequence ID" value="XCG62374.1"/>
    <property type="molecule type" value="Genomic_DNA"/>
</dbReference>
<evidence type="ECO:0000313" key="3">
    <source>
        <dbReference type="EMBL" id="XCG62374.1"/>
    </source>
</evidence>
<dbReference type="RefSeq" id="WP_353647989.1">
    <property type="nucleotide sequence ID" value="NZ_CP159218.1"/>
</dbReference>
<dbReference type="AlphaFoldDB" id="A0AAU8DK98"/>
<organism evidence="3">
    <name type="scientific">Nakamurella sp. A5-74</name>
    <dbReference type="NCBI Taxonomy" id="3158264"/>
    <lineage>
        <taxon>Bacteria</taxon>
        <taxon>Bacillati</taxon>
        <taxon>Actinomycetota</taxon>
        <taxon>Actinomycetes</taxon>
        <taxon>Nakamurellales</taxon>
        <taxon>Nakamurellaceae</taxon>
        <taxon>Nakamurella</taxon>
    </lineage>
</organism>
<feature type="region of interest" description="Disordered" evidence="1">
    <location>
        <begin position="1"/>
        <end position="44"/>
    </location>
</feature>